<name>D5WNL1_PARAM</name>
<gene>
    <name evidence="1" type="ordered locus">BC1002_7144</name>
</gene>
<geneLocation type="plasmid" evidence="1 2">
    <name>pBC201</name>
</geneLocation>
<dbReference type="Proteomes" id="UP000002190">
    <property type="component" value="Plasmid pBC201"/>
</dbReference>
<proteinExistence type="predicted"/>
<dbReference type="AlphaFoldDB" id="D5WNL1"/>
<organism evidence="1 2">
    <name type="scientific">Paraburkholderia atlantica</name>
    <dbReference type="NCBI Taxonomy" id="2654982"/>
    <lineage>
        <taxon>Bacteria</taxon>
        <taxon>Pseudomonadati</taxon>
        <taxon>Pseudomonadota</taxon>
        <taxon>Betaproteobacteria</taxon>
        <taxon>Burkholderiales</taxon>
        <taxon>Burkholderiaceae</taxon>
        <taxon>Paraburkholderia</taxon>
    </lineage>
</organism>
<accession>D5WNL1</accession>
<dbReference type="HOGENOM" id="CLU_2551859_0_0_4"/>
<evidence type="ECO:0000313" key="1">
    <source>
        <dbReference type="EMBL" id="ADG20890.1"/>
    </source>
</evidence>
<protein>
    <submittedName>
        <fullName evidence="1">Uncharacterized protein</fullName>
    </submittedName>
</protein>
<sequence length="82" mass="9178">MRRGLAHLDVRAGRSRRYVDNITSVVPHAVTAIRSRKFLRIGSVFGPVLVNAVEIVSGAFCRLGNEQRLTLLHGLRRNTARQ</sequence>
<dbReference type="EMBL" id="CP002016">
    <property type="protein sequence ID" value="ADG20890.1"/>
    <property type="molecule type" value="Genomic_DNA"/>
</dbReference>
<evidence type="ECO:0000313" key="2">
    <source>
        <dbReference type="Proteomes" id="UP000002190"/>
    </source>
</evidence>
<dbReference type="KEGG" id="bge:BC1002_7144"/>
<reference evidence="2" key="1">
    <citation type="submission" date="2010-04" db="EMBL/GenBank/DDBJ databases">
        <title>Complete sequence of plasmid 1 of Burkholderia sp. CCGE1002.</title>
        <authorList>
            <consortium name="US DOE Joint Genome Institute"/>
            <person name="Lucas S."/>
            <person name="Copeland A."/>
            <person name="Lapidus A."/>
            <person name="Cheng J.-F."/>
            <person name="Bruce D."/>
            <person name="Goodwin L."/>
            <person name="Pitluck S."/>
            <person name="Chertkov O."/>
            <person name="Detter J.C."/>
            <person name="Han C."/>
            <person name="Tapia R."/>
            <person name="Land M."/>
            <person name="Hauser L."/>
            <person name="Kyrpides N."/>
            <person name="Ovchinnikova G."/>
            <person name="Martinez-Romero E."/>
            <person name="Hernandez M.A.R."/>
            <person name="Tiedje J.M."/>
            <person name="Woyke T."/>
        </authorList>
    </citation>
    <scope>NUCLEOTIDE SEQUENCE [LARGE SCALE GENOMIC DNA]</scope>
    <source>
        <strain evidence="2">CCGE1002</strain>
        <plasmid evidence="2">pBC201</plasmid>
    </source>
</reference>
<keyword evidence="1" id="KW-0614">Plasmid</keyword>
<reference evidence="1 2" key="2">
    <citation type="journal article" date="2012" name="J. Bacteriol.">
        <title>Genome Sequences of Burkholderia sp. Strains CCGE1002 and H160, Isolated from Legume Nodules in Mexico and Brazil.</title>
        <authorList>
            <person name="Ormeno-Orrillo E."/>
            <person name="Rogel M.A."/>
            <person name="Chueire L.M."/>
            <person name="Tiedje J.M."/>
            <person name="Martinez-Romero E."/>
            <person name="Hungria M."/>
        </authorList>
    </citation>
    <scope>NUCLEOTIDE SEQUENCE [LARGE SCALE GENOMIC DNA]</scope>
    <source>
        <strain evidence="1 2">CCGE1002</strain>
        <plasmid evidence="2">pBC201</plasmid>
    </source>
</reference>